<dbReference type="SUPFAM" id="SSF56935">
    <property type="entry name" value="Porins"/>
    <property type="match status" value="1"/>
</dbReference>
<evidence type="ECO:0000256" key="3">
    <source>
        <dbReference type="ARBA" id="ARBA00022452"/>
    </source>
</evidence>
<dbReference type="InterPro" id="IPR012910">
    <property type="entry name" value="Plug_dom"/>
</dbReference>
<keyword evidence="9 10" id="KW-0998">Cell outer membrane</keyword>
<evidence type="ECO:0000256" key="5">
    <source>
        <dbReference type="ARBA" id="ARBA00022729"/>
    </source>
</evidence>
<keyword evidence="8 10" id="KW-0472">Membrane</keyword>
<dbReference type="PROSITE" id="PS52016">
    <property type="entry name" value="TONB_DEPENDENT_REC_3"/>
    <property type="match status" value="1"/>
</dbReference>
<name>A0ABS0ISC6_9GAMM</name>
<reference evidence="15 16" key="1">
    <citation type="submission" date="2020-11" db="EMBL/GenBank/DDBJ databases">
        <title>Enhanced detection system for hospital associated transmission using whole genome sequencing surveillance.</title>
        <authorList>
            <person name="Harrison L.H."/>
            <person name="Van Tyne D."/>
            <person name="Marsh J.W."/>
            <person name="Griffith M.P."/>
            <person name="Snyder D.J."/>
            <person name="Cooper V.S."/>
            <person name="Mustapha M."/>
        </authorList>
    </citation>
    <scope>NUCLEOTIDE SEQUENCE [LARGE SCALE GENOMIC DNA]</scope>
    <source>
        <strain evidence="15 16">PR00075</strain>
    </source>
</reference>
<dbReference type="Proteomes" id="UP000614721">
    <property type="component" value="Unassembled WGS sequence"/>
</dbReference>
<comment type="similarity">
    <text evidence="10 11">Belongs to the TonB-dependent receptor family.</text>
</comment>
<sequence length="657" mass="74016">MKTKNLYVPKTTLYSIIALSLFSNYSYAQKTSSEDSENITVTATQTEHNKKSAPASISIITQKDLNKFPVYNLADAIENTTGININSSSAYGRKEIKIRGLDSEYTLILVNGRRVNSRDALTSGYSNDFDLFSIPLAAVDRIEVVRGPMSSLYGADALGGVVNIILKKPDYKFRTAVNYSYEEPTEGSGGRTHKASAYINGSLIDQKLLANLIVEGVNQQAWRSDQSIYKETDAAEKREGVSLLSNISWFINDTQTLDIDLTHRTDNRKAKWSNYGFSFPTNKQEMKRDSIGLTHSAHFDEIDTRLRYYYEHVDLMDNSEIMTNLYKKTGDIQQTNHTADVQLSLPIGNDHQLTGGAEFRNTKLKHNQNLNNVATLDQSAFYLQDEWAINALSLTMGGRYDHYESFGGQFSPRLYGVYELTDNLNLKGGIGRAFKAPSISQSDPTYSVLACRGMCHVVGNADLKPEESTSYEFGWAYDNQETYTSLMYFHNNIKNMIISDSWKAGYRPSVMTYANIHSATVKGVEFEIQHRLTKTLDINLNYTYSDAKNKDTGAQIDYSPRHIGNARLDWQINQDLGLNLNYQYIGNQMLYVPAIAKSERSSDYHILGLSGQYKVTPNLSVQSGVKNLTNTKRDDVARSIDHILMGRTVFVGFNYQY</sequence>
<dbReference type="Gene3D" id="2.170.130.10">
    <property type="entry name" value="TonB-dependent receptor, plug domain"/>
    <property type="match status" value="1"/>
</dbReference>
<keyword evidence="2 10" id="KW-0813">Transport</keyword>
<evidence type="ECO:0000256" key="12">
    <source>
        <dbReference type="SAM" id="SignalP"/>
    </source>
</evidence>
<evidence type="ECO:0000256" key="11">
    <source>
        <dbReference type="RuleBase" id="RU003357"/>
    </source>
</evidence>
<feature type="domain" description="TonB-dependent receptor plug" evidence="14">
    <location>
        <begin position="50"/>
        <end position="161"/>
    </location>
</feature>
<feature type="signal peptide" evidence="12">
    <location>
        <begin position="1"/>
        <end position="28"/>
    </location>
</feature>
<keyword evidence="16" id="KW-1185">Reference proteome</keyword>
<dbReference type="RefSeq" id="WP_196566118.1">
    <property type="nucleotide sequence ID" value="NZ_JADRYY010000003.1"/>
</dbReference>
<evidence type="ECO:0000256" key="1">
    <source>
        <dbReference type="ARBA" id="ARBA00004571"/>
    </source>
</evidence>
<proteinExistence type="inferred from homology"/>
<dbReference type="Pfam" id="PF00593">
    <property type="entry name" value="TonB_dep_Rec_b-barrel"/>
    <property type="match status" value="1"/>
</dbReference>
<accession>A0ABS0ISC6</accession>
<feature type="chain" id="PRO_5046620768" evidence="12">
    <location>
        <begin position="29"/>
        <end position="657"/>
    </location>
</feature>
<dbReference type="InterPro" id="IPR036942">
    <property type="entry name" value="Beta-barrel_TonB_sf"/>
</dbReference>
<comment type="caution">
    <text evidence="15">The sequence shown here is derived from an EMBL/GenBank/DDBJ whole genome shotgun (WGS) entry which is preliminary data.</text>
</comment>
<gene>
    <name evidence="15" type="ORF">I4902_06235</name>
</gene>
<keyword evidence="6" id="KW-0406">Ion transport</keyword>
<dbReference type="Pfam" id="PF07715">
    <property type="entry name" value="Plug"/>
    <property type="match status" value="1"/>
</dbReference>
<dbReference type="InterPro" id="IPR000531">
    <property type="entry name" value="Beta-barrel_TonB"/>
</dbReference>
<dbReference type="InterPro" id="IPR037066">
    <property type="entry name" value="Plug_dom_sf"/>
</dbReference>
<feature type="domain" description="TonB-dependent receptor-like beta-barrel" evidence="13">
    <location>
        <begin position="258"/>
        <end position="628"/>
    </location>
</feature>
<dbReference type="EMBL" id="JADSJP010000007">
    <property type="protein sequence ID" value="MBG2878865.1"/>
    <property type="molecule type" value="Genomic_DNA"/>
</dbReference>
<evidence type="ECO:0000256" key="8">
    <source>
        <dbReference type="ARBA" id="ARBA00023136"/>
    </source>
</evidence>
<evidence type="ECO:0000256" key="10">
    <source>
        <dbReference type="PROSITE-ProRule" id="PRU01360"/>
    </source>
</evidence>
<dbReference type="Gene3D" id="2.40.170.20">
    <property type="entry name" value="TonB-dependent receptor, beta-barrel domain"/>
    <property type="match status" value="1"/>
</dbReference>
<keyword evidence="3 10" id="KW-1134">Transmembrane beta strand</keyword>
<evidence type="ECO:0000256" key="9">
    <source>
        <dbReference type="ARBA" id="ARBA00023237"/>
    </source>
</evidence>
<keyword evidence="4 10" id="KW-0812">Transmembrane</keyword>
<evidence type="ECO:0000256" key="7">
    <source>
        <dbReference type="ARBA" id="ARBA00023077"/>
    </source>
</evidence>
<comment type="subcellular location">
    <subcellularLocation>
        <location evidence="1 10">Cell outer membrane</location>
        <topology evidence="1 10">Multi-pass membrane protein</topology>
    </subcellularLocation>
</comment>
<evidence type="ECO:0000256" key="4">
    <source>
        <dbReference type="ARBA" id="ARBA00022692"/>
    </source>
</evidence>
<dbReference type="PANTHER" id="PTHR30069">
    <property type="entry name" value="TONB-DEPENDENT OUTER MEMBRANE RECEPTOR"/>
    <property type="match status" value="1"/>
</dbReference>
<keyword evidence="7 11" id="KW-0798">TonB box</keyword>
<evidence type="ECO:0000256" key="6">
    <source>
        <dbReference type="ARBA" id="ARBA00023065"/>
    </source>
</evidence>
<keyword evidence="5 12" id="KW-0732">Signal</keyword>
<protein>
    <submittedName>
        <fullName evidence="15">TonB-dependent receptor</fullName>
    </submittedName>
</protein>
<evidence type="ECO:0000259" key="14">
    <source>
        <dbReference type="Pfam" id="PF07715"/>
    </source>
</evidence>
<dbReference type="PANTHER" id="PTHR30069:SF53">
    <property type="entry name" value="COLICIN I RECEPTOR-RELATED"/>
    <property type="match status" value="1"/>
</dbReference>
<organism evidence="15 16">
    <name type="scientific">Proteus alimentorum</name>
    <dbReference type="NCBI Taxonomy" id="1973495"/>
    <lineage>
        <taxon>Bacteria</taxon>
        <taxon>Pseudomonadati</taxon>
        <taxon>Pseudomonadota</taxon>
        <taxon>Gammaproteobacteria</taxon>
        <taxon>Enterobacterales</taxon>
        <taxon>Morganellaceae</taxon>
        <taxon>Proteus</taxon>
    </lineage>
</organism>
<evidence type="ECO:0000313" key="15">
    <source>
        <dbReference type="EMBL" id="MBG2878865.1"/>
    </source>
</evidence>
<dbReference type="InterPro" id="IPR039426">
    <property type="entry name" value="TonB-dep_rcpt-like"/>
</dbReference>
<evidence type="ECO:0000313" key="16">
    <source>
        <dbReference type="Proteomes" id="UP000614721"/>
    </source>
</evidence>
<dbReference type="CDD" id="cd01347">
    <property type="entry name" value="ligand_gated_channel"/>
    <property type="match status" value="1"/>
</dbReference>
<keyword evidence="15" id="KW-0675">Receptor</keyword>
<evidence type="ECO:0000256" key="2">
    <source>
        <dbReference type="ARBA" id="ARBA00022448"/>
    </source>
</evidence>
<evidence type="ECO:0000259" key="13">
    <source>
        <dbReference type="Pfam" id="PF00593"/>
    </source>
</evidence>